<sequence>MSEKNRPCSNEAMEKIIGNMTTEMQNIDGQYVPLGFTPPPTTTESLNWAQRPNTYMNHYNVHNIDPHLGHVSVDQFPQQPFNFMTQPPHLFEPNTYKKNMNSRSDYDMYKSMQNGASDMGLFDRDYRLLLPQNMQRQMVNNISDHHVLHQHQEPTSHTSNRTQLIENLVGNWMVPNNSGTYSPFGNSETYKSNVFDLQPDRDIVGTNAIHQIIDEPKFKTPLEQPMDDIQFQFNRDTRKPRMVAEVKPMRPSYSDVLTKPVPQTIKNKKNAKSDKSQKVTNTLNRSNTNNDIKDIPVEKNSVHTKTDKTKVSKTSQLSRKWASLDNISDPQINKIDESKKRRNDDNMYNKNFTKSNSRRFNKTVNDVTDLDENIKSETLNITKNGLKKISKPSVRPKSNDSFGSSERPPGKRNQRSRKRENHVPFGIVGQKLKQYTKGWWKIFTVFILWLFHLISDICSLSLHISRDMAVNSWSWLCIHWTLFLESSGSVMQRIRLFTWIWEKFKGRKKPEPTEDNHNFAHNGLQHNINMPTTGDEAMKRLLACKGKDPYSILGVTPTCTDDDIKRYYKRQAFLVHPDKNNQPGAEEAFKILVHAFDMIGEPERRASYDRGVVESAQVVQAWSELTELLQQLQQKVEAAANTIRCSACGLRHKRIKIDRPSYAARNCNTCKIHHAAREGDIWAEARVFGFLWHYYACMEGSVYDITEWAGCQKDSLKHLRPDSHHVQYRIALGKQNNQPRRHTSTPNTERPDLENLLNTLYGQNDSSQGTRRRNKKANK</sequence>
<dbReference type="PROSITE" id="PS50076">
    <property type="entry name" value="DNAJ_2"/>
    <property type="match status" value="1"/>
</dbReference>
<feature type="compositionally biased region" description="Basic and acidic residues" evidence="1">
    <location>
        <begin position="291"/>
        <end position="310"/>
    </location>
</feature>
<gene>
    <name evidence="3" type="ORF">NQ314_005977</name>
</gene>
<dbReference type="Gene3D" id="1.10.287.110">
    <property type="entry name" value="DnaJ domain"/>
    <property type="match status" value="1"/>
</dbReference>
<evidence type="ECO:0000259" key="2">
    <source>
        <dbReference type="PROSITE" id="PS50076"/>
    </source>
</evidence>
<feature type="compositionally biased region" description="Polar residues" evidence="1">
    <location>
        <begin position="734"/>
        <end position="748"/>
    </location>
</feature>
<dbReference type="Pfam" id="PF14901">
    <property type="entry name" value="Jiv90"/>
    <property type="match status" value="1"/>
</dbReference>
<feature type="compositionally biased region" description="Polar residues" evidence="1">
    <location>
        <begin position="278"/>
        <end position="290"/>
    </location>
</feature>
<feature type="region of interest" description="Disordered" evidence="1">
    <location>
        <begin position="760"/>
        <end position="779"/>
    </location>
</feature>
<dbReference type="PANTHER" id="PTHR44665:SF1">
    <property type="entry name" value="DNAJ HOMOLOG SUBFAMILY C MEMBER 14"/>
    <property type="match status" value="1"/>
</dbReference>
<dbReference type="InterPro" id="IPR032843">
    <property type="entry name" value="Jiv"/>
</dbReference>
<feature type="region of interest" description="Disordered" evidence="1">
    <location>
        <begin position="332"/>
        <end position="359"/>
    </location>
</feature>
<feature type="region of interest" description="Disordered" evidence="1">
    <location>
        <begin position="733"/>
        <end position="752"/>
    </location>
</feature>
<feature type="compositionally biased region" description="Basic residues" evidence="1">
    <location>
        <begin position="770"/>
        <end position="779"/>
    </location>
</feature>
<dbReference type="InterPro" id="IPR036869">
    <property type="entry name" value="J_dom_sf"/>
</dbReference>
<evidence type="ECO:0000313" key="4">
    <source>
        <dbReference type="Proteomes" id="UP001162156"/>
    </source>
</evidence>
<dbReference type="PANTHER" id="PTHR44665">
    <property type="entry name" value="DNAJ HOMOLOG SUBFAMILY C MEMBER 14"/>
    <property type="match status" value="1"/>
</dbReference>
<protein>
    <recommendedName>
        <fullName evidence="2">J domain-containing protein</fullName>
    </recommendedName>
</protein>
<evidence type="ECO:0000313" key="3">
    <source>
        <dbReference type="EMBL" id="KAJ8961048.1"/>
    </source>
</evidence>
<dbReference type="Proteomes" id="UP001162156">
    <property type="component" value="Unassembled WGS sequence"/>
</dbReference>
<proteinExistence type="predicted"/>
<feature type="region of interest" description="Disordered" evidence="1">
    <location>
        <begin position="385"/>
        <end position="422"/>
    </location>
</feature>
<dbReference type="SMART" id="SM00271">
    <property type="entry name" value="DnaJ"/>
    <property type="match status" value="1"/>
</dbReference>
<comment type="caution">
    <text evidence="3">The sequence shown here is derived from an EMBL/GenBank/DDBJ whole genome shotgun (WGS) entry which is preliminary data.</text>
</comment>
<feature type="compositionally biased region" description="Basic residues" evidence="1">
    <location>
        <begin position="410"/>
        <end position="420"/>
    </location>
</feature>
<reference evidence="3" key="1">
    <citation type="journal article" date="2023" name="Insect Mol. Biol.">
        <title>Genome sequencing provides insights into the evolution of gene families encoding plant cell wall-degrading enzymes in longhorned beetles.</title>
        <authorList>
            <person name="Shin N.R."/>
            <person name="Okamura Y."/>
            <person name="Kirsch R."/>
            <person name="Pauchet Y."/>
        </authorList>
    </citation>
    <scope>NUCLEOTIDE SEQUENCE</scope>
    <source>
        <strain evidence="3">RBIC_L_NR</strain>
    </source>
</reference>
<dbReference type="CDD" id="cd06257">
    <property type="entry name" value="DnaJ"/>
    <property type="match status" value="1"/>
</dbReference>
<feature type="domain" description="J" evidence="2">
    <location>
        <begin position="548"/>
        <end position="612"/>
    </location>
</feature>
<dbReference type="PRINTS" id="PR00625">
    <property type="entry name" value="JDOMAIN"/>
</dbReference>
<feature type="compositionally biased region" description="Polar residues" evidence="1">
    <location>
        <begin position="760"/>
        <end position="769"/>
    </location>
</feature>
<dbReference type="EMBL" id="JANEYF010001621">
    <property type="protein sequence ID" value="KAJ8961048.1"/>
    <property type="molecule type" value="Genomic_DNA"/>
</dbReference>
<accession>A0AAV8ZAB2</accession>
<organism evidence="3 4">
    <name type="scientific">Rhamnusium bicolor</name>
    <dbReference type="NCBI Taxonomy" id="1586634"/>
    <lineage>
        <taxon>Eukaryota</taxon>
        <taxon>Metazoa</taxon>
        <taxon>Ecdysozoa</taxon>
        <taxon>Arthropoda</taxon>
        <taxon>Hexapoda</taxon>
        <taxon>Insecta</taxon>
        <taxon>Pterygota</taxon>
        <taxon>Neoptera</taxon>
        <taxon>Endopterygota</taxon>
        <taxon>Coleoptera</taxon>
        <taxon>Polyphaga</taxon>
        <taxon>Cucujiformia</taxon>
        <taxon>Chrysomeloidea</taxon>
        <taxon>Cerambycidae</taxon>
        <taxon>Lepturinae</taxon>
        <taxon>Rhagiini</taxon>
        <taxon>Rhamnusium</taxon>
    </lineage>
</organism>
<dbReference type="SUPFAM" id="SSF46565">
    <property type="entry name" value="Chaperone J-domain"/>
    <property type="match status" value="1"/>
</dbReference>
<dbReference type="InterPro" id="IPR052317">
    <property type="entry name" value="Viral_replicn-host_int_reg"/>
</dbReference>
<dbReference type="AlphaFoldDB" id="A0AAV8ZAB2"/>
<dbReference type="InterPro" id="IPR001623">
    <property type="entry name" value="DnaJ_domain"/>
</dbReference>
<evidence type="ECO:0000256" key="1">
    <source>
        <dbReference type="SAM" id="MobiDB-lite"/>
    </source>
</evidence>
<keyword evidence="4" id="KW-1185">Reference proteome</keyword>
<dbReference type="Pfam" id="PF00226">
    <property type="entry name" value="DnaJ"/>
    <property type="match status" value="1"/>
</dbReference>
<feature type="region of interest" description="Disordered" evidence="1">
    <location>
        <begin position="245"/>
        <end position="318"/>
    </location>
</feature>
<feature type="compositionally biased region" description="Basic and acidic residues" evidence="1">
    <location>
        <begin position="334"/>
        <end position="347"/>
    </location>
</feature>
<name>A0AAV8ZAB2_9CUCU</name>